<dbReference type="EMBL" id="FNLC01000001">
    <property type="protein sequence ID" value="SDQ40242.1"/>
    <property type="molecule type" value="Genomic_DNA"/>
</dbReference>
<reference evidence="2" key="1">
    <citation type="submission" date="2016-10" db="EMBL/GenBank/DDBJ databases">
        <authorList>
            <person name="Varghese N."/>
            <person name="Submissions S."/>
        </authorList>
    </citation>
    <scope>NUCLEOTIDE SEQUENCE [LARGE SCALE GENOMIC DNA]</scope>
    <source>
        <strain evidence="2">DSM 24767</strain>
    </source>
</reference>
<name>A0A1H1AKR8_NATTX</name>
<organism evidence="1 2">
    <name type="scientific">Natronobacterium texcoconense</name>
    <dbReference type="NCBI Taxonomy" id="1095778"/>
    <lineage>
        <taxon>Archaea</taxon>
        <taxon>Methanobacteriati</taxon>
        <taxon>Methanobacteriota</taxon>
        <taxon>Stenosarchaea group</taxon>
        <taxon>Halobacteria</taxon>
        <taxon>Halobacteriales</taxon>
        <taxon>Natrialbaceae</taxon>
        <taxon>Natronobacterium</taxon>
    </lineage>
</organism>
<accession>A0A1H1AKR8</accession>
<proteinExistence type="predicted"/>
<dbReference type="AlphaFoldDB" id="A0A1H1AKR8"/>
<dbReference type="Proteomes" id="UP000198848">
    <property type="component" value="Unassembled WGS sequence"/>
</dbReference>
<evidence type="ECO:0000313" key="1">
    <source>
        <dbReference type="EMBL" id="SDQ40242.1"/>
    </source>
</evidence>
<gene>
    <name evidence="1" type="ORF">SAMN04489842_0726</name>
</gene>
<protein>
    <submittedName>
        <fullName evidence="1">Uncharacterized protein</fullName>
    </submittedName>
</protein>
<evidence type="ECO:0000313" key="2">
    <source>
        <dbReference type="Proteomes" id="UP000198848"/>
    </source>
</evidence>
<dbReference type="STRING" id="1095778.SAMN04489842_0726"/>
<keyword evidence="2" id="KW-1185">Reference proteome</keyword>
<sequence length="234" mass="27349">MLQLRDSFIGENQLTYIMDDQTLQRLKEGYPTASWALWSPTFPEDGCIEEDPEELFEFVRNRKEQVRPSIVLLSLNPSTHMPASFENFHSTDPTHRNDQFRDIVVDSGLEGAYMTDLVERVGADSQEIEPTPDDVQHFLEQLELLDQDHYHVICFLEPVYQELKAHFNGKTRSLQHEILTFSADWNGTPFHCYRVWFHANWGTNREKIAELRKQLSYLHSKITGSETTTLSDWE</sequence>